<feature type="region of interest" description="Disordered" evidence="1">
    <location>
        <begin position="35"/>
        <end position="70"/>
    </location>
</feature>
<dbReference type="AlphaFoldDB" id="A0A5D2E651"/>
<dbReference type="PANTHER" id="PTHR48213">
    <property type="entry name" value="VID27-LIKE PROTEIN"/>
    <property type="match status" value="1"/>
</dbReference>
<accession>A0A5D2E651</accession>
<organism evidence="2 3">
    <name type="scientific">Gossypium darwinii</name>
    <name type="common">Darwin's cotton</name>
    <name type="synonym">Gossypium barbadense var. darwinii</name>
    <dbReference type="NCBI Taxonomy" id="34276"/>
    <lineage>
        <taxon>Eukaryota</taxon>
        <taxon>Viridiplantae</taxon>
        <taxon>Streptophyta</taxon>
        <taxon>Embryophyta</taxon>
        <taxon>Tracheophyta</taxon>
        <taxon>Spermatophyta</taxon>
        <taxon>Magnoliopsida</taxon>
        <taxon>eudicotyledons</taxon>
        <taxon>Gunneridae</taxon>
        <taxon>Pentapetalae</taxon>
        <taxon>rosids</taxon>
        <taxon>malvids</taxon>
        <taxon>Malvales</taxon>
        <taxon>Malvaceae</taxon>
        <taxon>Malvoideae</taxon>
        <taxon>Gossypium</taxon>
    </lineage>
</organism>
<gene>
    <name evidence="2" type="ORF">ES288_A12G044000v1</name>
</gene>
<dbReference type="Proteomes" id="UP000323506">
    <property type="component" value="Chromosome A12"/>
</dbReference>
<name>A0A5D2E651_GOSDA</name>
<dbReference type="EMBL" id="CM017699">
    <property type="protein sequence ID" value="TYG88727.1"/>
    <property type="molecule type" value="Genomic_DNA"/>
</dbReference>
<dbReference type="PANTHER" id="PTHR48213:SF1">
    <property type="entry name" value="PROSTATIC SPERMINE-BINDING-LIKE PROTEIN"/>
    <property type="match status" value="1"/>
</dbReference>
<sequence>MQTNCEVDFFSTMENDPEMILLGKEDHLSYWEFVNSSDYDDDDDDDDDDDSGDVISVSDDDSLSSPKDTLTPRLIQGYACDGDGEQEVDDGDDDLDDELVPRAFSGKLGMQRMRKLGKRVFAKMHTSKKSLFLYMKPGCVYGKHGLGFKHSF</sequence>
<reference evidence="2 3" key="1">
    <citation type="submission" date="2019-06" db="EMBL/GenBank/DDBJ databases">
        <title>WGS assembly of Gossypium darwinii.</title>
        <authorList>
            <person name="Chen Z.J."/>
            <person name="Sreedasyam A."/>
            <person name="Ando A."/>
            <person name="Song Q."/>
            <person name="De L."/>
            <person name="Hulse-Kemp A."/>
            <person name="Ding M."/>
            <person name="Ye W."/>
            <person name="Kirkbride R."/>
            <person name="Jenkins J."/>
            <person name="Plott C."/>
            <person name="Lovell J."/>
            <person name="Lin Y.-M."/>
            <person name="Vaughn R."/>
            <person name="Liu B."/>
            <person name="Li W."/>
            <person name="Simpson S."/>
            <person name="Scheffler B."/>
            <person name="Saski C."/>
            <person name="Grover C."/>
            <person name="Hu G."/>
            <person name="Conover J."/>
            <person name="Carlson J."/>
            <person name="Shu S."/>
            <person name="Boston L."/>
            <person name="Williams M."/>
            <person name="Peterson D."/>
            <person name="Mcgee K."/>
            <person name="Jones D."/>
            <person name="Wendel J."/>
            <person name="Stelly D."/>
            <person name="Grimwood J."/>
            <person name="Schmutz J."/>
        </authorList>
    </citation>
    <scope>NUCLEOTIDE SEQUENCE [LARGE SCALE GENOMIC DNA]</scope>
    <source>
        <strain evidence="2">1808015.09</strain>
    </source>
</reference>
<evidence type="ECO:0000313" key="3">
    <source>
        <dbReference type="Proteomes" id="UP000323506"/>
    </source>
</evidence>
<feature type="compositionally biased region" description="Acidic residues" evidence="1">
    <location>
        <begin position="38"/>
        <end position="62"/>
    </location>
</feature>
<protein>
    <submittedName>
        <fullName evidence="2">Uncharacterized protein</fullName>
    </submittedName>
</protein>
<proteinExistence type="predicted"/>
<keyword evidence="3" id="KW-1185">Reference proteome</keyword>
<evidence type="ECO:0000256" key="1">
    <source>
        <dbReference type="SAM" id="MobiDB-lite"/>
    </source>
</evidence>
<evidence type="ECO:0000313" key="2">
    <source>
        <dbReference type="EMBL" id="TYG88727.1"/>
    </source>
</evidence>